<dbReference type="GO" id="GO:0006493">
    <property type="term" value="P:protein O-linked glycosylation"/>
    <property type="evidence" value="ECO:0007669"/>
    <property type="project" value="InterPro"/>
</dbReference>
<dbReference type="PROSITE" id="PS50005">
    <property type="entry name" value="TPR"/>
    <property type="match status" value="3"/>
</dbReference>
<dbReference type="SUPFAM" id="SSF48452">
    <property type="entry name" value="TPR-like"/>
    <property type="match status" value="1"/>
</dbReference>
<accession>A0A317MZG2</accession>
<keyword evidence="3" id="KW-0489">Methyltransferase</keyword>
<gene>
    <name evidence="3" type="ORF">C7443_102424</name>
</gene>
<dbReference type="GO" id="GO:0097363">
    <property type="term" value="F:protein O-acetylglucosaminyltransferase activity"/>
    <property type="evidence" value="ECO:0007669"/>
    <property type="project" value="TreeGrafter"/>
</dbReference>
<dbReference type="EMBL" id="QGTJ01000002">
    <property type="protein sequence ID" value="PWV64771.1"/>
    <property type="molecule type" value="Genomic_DNA"/>
</dbReference>
<dbReference type="InterPro" id="IPR019734">
    <property type="entry name" value="TPR_rpt"/>
</dbReference>
<sequence>MTMANDDAEQLMSVGAALEMAVGWQRAGELDAAESVYLQILTQSPQQVDALHFLGLLRFQRGDADGALAALTAAVALAPAHADLRSNHGNVLQALGRLQAAENEYRAALAAQPAHVGAWNNLGVVLRAQGRIAEAVTAYRHALELEASSADDHYNLASLLERCHEWAAALAECEHALALDGGHLGAVRARGHLLSRLGRLDEAVAAYRRWLALEPGHPLAQARLAACGGAPAPERCADAYVQGLFDSYADHFDAHLRERLDYRAPECLADALSLVLGPPRAALDVLDAGCGTGLCGPLLRPWARRLHGVDLSPKMLAHAAAQAVYDQLDAAELGAHLQAASAAWDLIAAADTLCYFGALEAVCAAAAQALRPGGCFGFTVECHEAEAAHRLNVNGRYSHRADYVEAVLRGAGLRPLRLEIVQLRVESGLPVSGLLAIARR</sequence>
<dbReference type="InterPro" id="IPR037919">
    <property type="entry name" value="OGT"/>
</dbReference>
<feature type="repeat" description="TPR" evidence="1">
    <location>
        <begin position="184"/>
        <end position="217"/>
    </location>
</feature>
<dbReference type="RefSeq" id="WP_110017401.1">
    <property type="nucleotide sequence ID" value="NZ_QGTJ01000002.1"/>
</dbReference>
<evidence type="ECO:0000256" key="1">
    <source>
        <dbReference type="PROSITE-ProRule" id="PRU00339"/>
    </source>
</evidence>
<dbReference type="Pfam" id="PF13649">
    <property type="entry name" value="Methyltransf_25"/>
    <property type="match status" value="1"/>
</dbReference>
<dbReference type="GO" id="GO:0032259">
    <property type="term" value="P:methylation"/>
    <property type="evidence" value="ECO:0007669"/>
    <property type="project" value="UniProtKB-KW"/>
</dbReference>
<dbReference type="Pfam" id="PF13432">
    <property type="entry name" value="TPR_16"/>
    <property type="match status" value="2"/>
</dbReference>
<dbReference type="AlphaFoldDB" id="A0A317MZG2"/>
<dbReference type="PANTHER" id="PTHR44366:SF1">
    <property type="entry name" value="UDP-N-ACETYLGLUCOSAMINE--PEPTIDE N-ACETYLGLUCOSAMINYLTRANSFERASE 110 KDA SUBUNIT"/>
    <property type="match status" value="1"/>
</dbReference>
<keyword evidence="4" id="KW-1185">Reference proteome</keyword>
<protein>
    <submittedName>
        <fullName evidence="3">Putative TPR repeat methyltransferase</fullName>
    </submittedName>
</protein>
<proteinExistence type="predicted"/>
<dbReference type="Proteomes" id="UP000246569">
    <property type="component" value="Unassembled WGS sequence"/>
</dbReference>
<dbReference type="PANTHER" id="PTHR44366">
    <property type="entry name" value="UDP-N-ACETYLGLUCOSAMINE--PEPTIDE N-ACETYLGLUCOSAMINYLTRANSFERASE 110 KDA SUBUNIT"/>
    <property type="match status" value="1"/>
</dbReference>
<dbReference type="SMART" id="SM00028">
    <property type="entry name" value="TPR"/>
    <property type="match status" value="6"/>
</dbReference>
<dbReference type="InterPro" id="IPR011990">
    <property type="entry name" value="TPR-like_helical_dom_sf"/>
</dbReference>
<dbReference type="Gene3D" id="1.25.40.10">
    <property type="entry name" value="Tetratricopeptide repeat domain"/>
    <property type="match status" value="3"/>
</dbReference>
<feature type="repeat" description="TPR" evidence="1">
    <location>
        <begin position="48"/>
        <end position="81"/>
    </location>
</feature>
<keyword evidence="1" id="KW-0802">TPR repeat</keyword>
<dbReference type="InterPro" id="IPR029063">
    <property type="entry name" value="SAM-dependent_MTases_sf"/>
</dbReference>
<feature type="domain" description="Methyltransferase" evidence="2">
    <location>
        <begin position="285"/>
        <end position="374"/>
    </location>
</feature>
<dbReference type="Gene3D" id="3.40.50.150">
    <property type="entry name" value="Vaccinia Virus protein VP39"/>
    <property type="match status" value="1"/>
</dbReference>
<dbReference type="CDD" id="cd02440">
    <property type="entry name" value="AdoMet_MTases"/>
    <property type="match status" value="1"/>
</dbReference>
<dbReference type="SUPFAM" id="SSF53335">
    <property type="entry name" value="S-adenosyl-L-methionine-dependent methyltransferases"/>
    <property type="match status" value="1"/>
</dbReference>
<evidence type="ECO:0000259" key="2">
    <source>
        <dbReference type="Pfam" id="PF13649"/>
    </source>
</evidence>
<evidence type="ECO:0000313" key="4">
    <source>
        <dbReference type="Proteomes" id="UP000246569"/>
    </source>
</evidence>
<dbReference type="GO" id="GO:0008168">
    <property type="term" value="F:methyltransferase activity"/>
    <property type="evidence" value="ECO:0007669"/>
    <property type="project" value="UniProtKB-KW"/>
</dbReference>
<dbReference type="OrthoDB" id="9809392at2"/>
<evidence type="ECO:0000313" key="3">
    <source>
        <dbReference type="EMBL" id="PWV64771.1"/>
    </source>
</evidence>
<comment type="caution">
    <text evidence="3">The sequence shown here is derived from an EMBL/GenBank/DDBJ whole genome shotgun (WGS) entry which is preliminary data.</text>
</comment>
<organism evidence="3 4">
    <name type="scientific">Plasticicumulans acidivorans</name>
    <dbReference type="NCBI Taxonomy" id="886464"/>
    <lineage>
        <taxon>Bacteria</taxon>
        <taxon>Pseudomonadati</taxon>
        <taxon>Pseudomonadota</taxon>
        <taxon>Gammaproteobacteria</taxon>
        <taxon>Candidatus Competibacteraceae</taxon>
        <taxon>Plasticicumulans</taxon>
    </lineage>
</organism>
<feature type="repeat" description="TPR" evidence="1">
    <location>
        <begin position="116"/>
        <end position="149"/>
    </location>
</feature>
<reference evidence="3 4" key="1">
    <citation type="submission" date="2018-05" db="EMBL/GenBank/DDBJ databases">
        <title>Genomic Encyclopedia of Type Strains, Phase IV (KMG-IV): sequencing the most valuable type-strain genomes for metagenomic binning, comparative biology and taxonomic classification.</title>
        <authorList>
            <person name="Goeker M."/>
        </authorList>
    </citation>
    <scope>NUCLEOTIDE SEQUENCE [LARGE SCALE GENOMIC DNA]</scope>
    <source>
        <strain evidence="3 4">DSM 23606</strain>
    </source>
</reference>
<dbReference type="Pfam" id="PF13428">
    <property type="entry name" value="TPR_14"/>
    <property type="match status" value="1"/>
</dbReference>
<keyword evidence="3" id="KW-0808">Transferase</keyword>
<name>A0A317MZG2_9GAMM</name>
<dbReference type="InterPro" id="IPR041698">
    <property type="entry name" value="Methyltransf_25"/>
</dbReference>